<dbReference type="Proteomes" id="UP000218327">
    <property type="component" value="Unassembled WGS sequence"/>
</dbReference>
<name>A0A2A5B6X7_9GAMM</name>
<keyword evidence="1" id="KW-0732">Signal</keyword>
<comment type="caution">
    <text evidence="2">The sequence shown here is derived from an EMBL/GenBank/DDBJ whole genome shotgun (WGS) entry which is preliminary data.</text>
</comment>
<dbReference type="EMBL" id="NVVJ01000007">
    <property type="protein sequence ID" value="PCJ27252.1"/>
    <property type="molecule type" value="Genomic_DNA"/>
</dbReference>
<gene>
    <name evidence="2" type="ORF">COA96_03455</name>
</gene>
<feature type="signal peptide" evidence="1">
    <location>
        <begin position="1"/>
        <end position="24"/>
    </location>
</feature>
<evidence type="ECO:0000256" key="1">
    <source>
        <dbReference type="SAM" id="SignalP"/>
    </source>
</evidence>
<organism evidence="2 3">
    <name type="scientific">SAR86 cluster bacterium</name>
    <dbReference type="NCBI Taxonomy" id="2030880"/>
    <lineage>
        <taxon>Bacteria</taxon>
        <taxon>Pseudomonadati</taxon>
        <taxon>Pseudomonadota</taxon>
        <taxon>Gammaproteobacteria</taxon>
        <taxon>SAR86 cluster</taxon>
    </lineage>
</organism>
<feature type="chain" id="PRO_5013082538" evidence="1">
    <location>
        <begin position="25"/>
        <end position="132"/>
    </location>
</feature>
<evidence type="ECO:0000313" key="3">
    <source>
        <dbReference type="Proteomes" id="UP000218327"/>
    </source>
</evidence>
<evidence type="ECO:0000313" key="2">
    <source>
        <dbReference type="EMBL" id="PCJ27252.1"/>
    </source>
</evidence>
<dbReference type="AlphaFoldDB" id="A0A2A5B6X7"/>
<accession>A0A2A5B6X7</accession>
<protein>
    <submittedName>
        <fullName evidence="2">Uncharacterized protein</fullName>
    </submittedName>
</protein>
<reference evidence="3" key="1">
    <citation type="submission" date="2017-08" db="EMBL/GenBank/DDBJ databases">
        <title>A dynamic microbial community with high functional redundancy inhabits the cold, oxic subseafloor aquifer.</title>
        <authorList>
            <person name="Tully B.J."/>
            <person name="Wheat C.G."/>
            <person name="Glazer B.T."/>
            <person name="Huber J.A."/>
        </authorList>
    </citation>
    <scope>NUCLEOTIDE SEQUENCE [LARGE SCALE GENOMIC DNA]</scope>
</reference>
<proteinExistence type="predicted"/>
<sequence length="132" mass="13664">MNKTTLLTGALASAMLLYVPAGLAESLIDGIYISDGAANGTGQCTLTIRSISETHKYGDETFELESSGDGACEWSAIGLSKSYAITGGLVTSGGAPAFVKLTFPFGPAGKKMELTAFDLDGSLRNSEVFAKQ</sequence>